<feature type="domain" description="Myb/SANT-like DNA-binding" evidence="3">
    <location>
        <begin position="169"/>
        <end position="221"/>
    </location>
</feature>
<accession>A0A9E7IKE5</accession>
<evidence type="ECO:0000256" key="1">
    <source>
        <dbReference type="SAM" id="Coils"/>
    </source>
</evidence>
<dbReference type="AlphaFoldDB" id="A0A9E7IKE5"/>
<evidence type="ECO:0000256" key="2">
    <source>
        <dbReference type="SAM" id="MobiDB-lite"/>
    </source>
</evidence>
<feature type="compositionally biased region" description="Basic and acidic residues" evidence="2">
    <location>
        <begin position="81"/>
        <end position="98"/>
    </location>
</feature>
<dbReference type="Pfam" id="PF13837">
    <property type="entry name" value="Myb_DNA-bind_4"/>
    <property type="match status" value="1"/>
</dbReference>
<feature type="region of interest" description="Disordered" evidence="2">
    <location>
        <begin position="137"/>
        <end position="158"/>
    </location>
</feature>
<dbReference type="InterPro" id="IPR044822">
    <property type="entry name" value="Myb_DNA-bind_4"/>
</dbReference>
<feature type="region of interest" description="Disordered" evidence="2">
    <location>
        <begin position="506"/>
        <end position="555"/>
    </location>
</feature>
<name>A0A9E7IKE5_9LILI</name>
<keyword evidence="1" id="KW-0175">Coiled coil</keyword>
<gene>
    <name evidence="4" type="ORF">MUK42_14681</name>
</gene>
<evidence type="ECO:0000313" key="4">
    <source>
        <dbReference type="EMBL" id="URE49362.1"/>
    </source>
</evidence>
<feature type="compositionally biased region" description="Low complexity" evidence="2">
    <location>
        <begin position="523"/>
        <end position="536"/>
    </location>
</feature>
<organism evidence="4 5">
    <name type="scientific">Musa troglodytarum</name>
    <name type="common">fe'i banana</name>
    <dbReference type="NCBI Taxonomy" id="320322"/>
    <lineage>
        <taxon>Eukaryota</taxon>
        <taxon>Viridiplantae</taxon>
        <taxon>Streptophyta</taxon>
        <taxon>Embryophyta</taxon>
        <taxon>Tracheophyta</taxon>
        <taxon>Spermatophyta</taxon>
        <taxon>Magnoliopsida</taxon>
        <taxon>Liliopsida</taxon>
        <taxon>Zingiberales</taxon>
        <taxon>Musaceae</taxon>
        <taxon>Musa</taxon>
    </lineage>
</organism>
<feature type="compositionally biased region" description="Basic residues" evidence="2">
    <location>
        <begin position="354"/>
        <end position="365"/>
    </location>
</feature>
<feature type="region of interest" description="Disordered" evidence="2">
    <location>
        <begin position="267"/>
        <end position="415"/>
    </location>
</feature>
<feature type="compositionally biased region" description="Low complexity" evidence="2">
    <location>
        <begin position="397"/>
        <end position="415"/>
    </location>
</feature>
<dbReference type="Proteomes" id="UP001055439">
    <property type="component" value="Chromosome 9"/>
</dbReference>
<dbReference type="EMBL" id="CP097511">
    <property type="protein sequence ID" value="URE49362.1"/>
    <property type="molecule type" value="Genomic_DNA"/>
</dbReference>
<evidence type="ECO:0000313" key="5">
    <source>
        <dbReference type="Proteomes" id="UP001055439"/>
    </source>
</evidence>
<reference evidence="4" key="1">
    <citation type="submission" date="2022-05" db="EMBL/GenBank/DDBJ databases">
        <title>The Musa troglodytarum L. genome provides insights into the mechanism of non-climacteric behaviour and enrichment of carotenoids.</title>
        <authorList>
            <person name="Wang J."/>
        </authorList>
    </citation>
    <scope>NUCLEOTIDE SEQUENCE</scope>
    <source>
        <tissue evidence="4">Leaf</tissue>
    </source>
</reference>
<proteinExistence type="predicted"/>
<dbReference type="PANTHER" id="PTHR46327:SF2">
    <property type="entry name" value="SEQUENCE-SPECIFIC DNA BINDING TRANSCRIPTION FACTOR"/>
    <property type="match status" value="1"/>
</dbReference>
<dbReference type="Gene3D" id="1.10.10.60">
    <property type="entry name" value="Homeodomain-like"/>
    <property type="match status" value="1"/>
</dbReference>
<dbReference type="OrthoDB" id="784295at2759"/>
<evidence type="ECO:0000259" key="3">
    <source>
        <dbReference type="Pfam" id="PF13837"/>
    </source>
</evidence>
<feature type="region of interest" description="Disordered" evidence="2">
    <location>
        <begin position="74"/>
        <end position="114"/>
    </location>
</feature>
<feature type="compositionally biased region" description="Pro residues" evidence="2">
    <location>
        <begin position="268"/>
        <end position="278"/>
    </location>
</feature>
<keyword evidence="5" id="KW-1185">Reference proteome</keyword>
<feature type="coiled-coil region" evidence="1">
    <location>
        <begin position="427"/>
        <end position="461"/>
    </location>
</feature>
<sequence>MDGGNGIPGGLLGLDMSLQPHQQMHQQQGSHSQQQQQPLIHHHLQPTHHTLPFQAPMAKDSDHQGQHPVRHAQYVPPLGHARSDEEPRYGEDVDEQGRRGGVPSQPSSSASPWHRMKWTDGMVRLLIQVVYHVGDDGGGAEGEQQQPHGTVAKGKKPAAASAPVSALLQKKGKWKSVSGAMMEKGFYVSPQQCEDKFNDLNKRYKRVNDLLGKGTACRVVENQALLDTMDLSPKAKEEARKLLNSKHLFFREMCAYHNAGVSSTCAAAPPPQIPPPAPSDQQQLCFHHPPGLVDTVPSTTKAAVGRRGGGAPATAEDEGNAEEVDDDDDADSEDDDDYDDDGDEDDDDMEDQNHKRHGDHHHHQHKHEEVEEDEDSKGFVSGLAGGRKHKRTASQMSASPPLSRTLSSPSSSMRQLQSELMAMSGGGELQQQQRQWLKRKAAELEEQRVAYQCRAFQLERQHFKWLRFSTNKEREMERMKLDNERLCLENDRMLLLLRQTELELAHGGSGGGGSSAAVPYAEQQLMLQNTNTNTNQRRPAEQPHIPNADHASATA</sequence>
<protein>
    <recommendedName>
        <fullName evidence="3">Myb/SANT-like DNA-binding domain-containing protein</fullName>
    </recommendedName>
</protein>
<feature type="compositionally biased region" description="Acidic residues" evidence="2">
    <location>
        <begin position="315"/>
        <end position="350"/>
    </location>
</feature>
<dbReference type="PANTHER" id="PTHR46327">
    <property type="entry name" value="F16F4.11 PROTEIN-RELATED"/>
    <property type="match status" value="1"/>
</dbReference>